<dbReference type="AlphaFoldDB" id="X0RUT8"/>
<feature type="non-terminal residue" evidence="1">
    <location>
        <position position="1"/>
    </location>
</feature>
<sequence length="54" mass="6203">ALQELMSHWHGRLYGYALSQLQDPDAAKEATQESQVSFVLRKKKVETTIGEKER</sequence>
<dbReference type="GO" id="GO:0003700">
    <property type="term" value="F:DNA-binding transcription factor activity"/>
    <property type="evidence" value="ECO:0007669"/>
    <property type="project" value="InterPro"/>
</dbReference>
<comment type="caution">
    <text evidence="1">The sequence shown here is derived from an EMBL/GenBank/DDBJ whole genome shotgun (WGS) entry which is preliminary data.</text>
</comment>
<organism evidence="1">
    <name type="scientific">marine sediment metagenome</name>
    <dbReference type="NCBI Taxonomy" id="412755"/>
    <lineage>
        <taxon>unclassified sequences</taxon>
        <taxon>metagenomes</taxon>
        <taxon>ecological metagenomes</taxon>
    </lineage>
</organism>
<proteinExistence type="predicted"/>
<protein>
    <submittedName>
        <fullName evidence="1">Uncharacterized protein</fullName>
    </submittedName>
</protein>
<dbReference type="EMBL" id="BARS01004072">
    <property type="protein sequence ID" value="GAF72594.1"/>
    <property type="molecule type" value="Genomic_DNA"/>
</dbReference>
<gene>
    <name evidence="1" type="ORF">S01H1_07938</name>
</gene>
<name>X0RUT8_9ZZZZ</name>
<dbReference type="Gene3D" id="1.10.1740.10">
    <property type="match status" value="1"/>
</dbReference>
<dbReference type="InterPro" id="IPR013325">
    <property type="entry name" value="RNA_pol_sigma_r2"/>
</dbReference>
<accession>X0RUT8</accession>
<dbReference type="GO" id="GO:0006352">
    <property type="term" value="P:DNA-templated transcription initiation"/>
    <property type="evidence" value="ECO:0007669"/>
    <property type="project" value="InterPro"/>
</dbReference>
<evidence type="ECO:0000313" key="1">
    <source>
        <dbReference type="EMBL" id="GAF72594.1"/>
    </source>
</evidence>
<dbReference type="SUPFAM" id="SSF88946">
    <property type="entry name" value="Sigma2 domain of RNA polymerase sigma factors"/>
    <property type="match status" value="1"/>
</dbReference>
<reference evidence="1" key="1">
    <citation type="journal article" date="2014" name="Front. Microbiol.">
        <title>High frequency of phylogenetically diverse reductive dehalogenase-homologous genes in deep subseafloor sedimentary metagenomes.</title>
        <authorList>
            <person name="Kawai M."/>
            <person name="Futagami T."/>
            <person name="Toyoda A."/>
            <person name="Takaki Y."/>
            <person name="Nishi S."/>
            <person name="Hori S."/>
            <person name="Arai W."/>
            <person name="Tsubouchi T."/>
            <person name="Morono Y."/>
            <person name="Uchiyama I."/>
            <person name="Ito T."/>
            <person name="Fujiyama A."/>
            <person name="Inagaki F."/>
            <person name="Takami H."/>
        </authorList>
    </citation>
    <scope>NUCLEOTIDE SEQUENCE</scope>
    <source>
        <strain evidence="1">Expedition CK06-06</strain>
    </source>
</reference>